<dbReference type="InterPro" id="IPR058600">
    <property type="entry name" value="YhjD-like"/>
</dbReference>
<protein>
    <submittedName>
        <fullName evidence="2">Uncharacterized protein</fullName>
    </submittedName>
</protein>
<dbReference type="EMBL" id="JACJVO010000050">
    <property type="protein sequence ID" value="MBB6735518.1"/>
    <property type="molecule type" value="Genomic_DNA"/>
</dbReference>
<accession>A0A7X0W0X5</accession>
<organism evidence="2 3">
    <name type="scientific">Cohnella zeiphila</name>
    <dbReference type="NCBI Taxonomy" id="2761120"/>
    <lineage>
        <taxon>Bacteria</taxon>
        <taxon>Bacillati</taxon>
        <taxon>Bacillota</taxon>
        <taxon>Bacilli</taxon>
        <taxon>Bacillales</taxon>
        <taxon>Paenibacillaceae</taxon>
        <taxon>Cohnella</taxon>
    </lineage>
</organism>
<feature type="region of interest" description="Disordered" evidence="1">
    <location>
        <begin position="1"/>
        <end position="37"/>
    </location>
</feature>
<evidence type="ECO:0000256" key="1">
    <source>
        <dbReference type="SAM" id="MobiDB-lite"/>
    </source>
</evidence>
<comment type="caution">
    <text evidence="2">The sequence shown here is derived from an EMBL/GenBank/DDBJ whole genome shotgun (WGS) entry which is preliminary data.</text>
</comment>
<dbReference type="Pfam" id="PF26325">
    <property type="entry name" value="YhjD"/>
    <property type="match status" value="1"/>
</dbReference>
<dbReference type="RefSeq" id="WP_185133167.1">
    <property type="nucleotide sequence ID" value="NZ_JACJVO010000050.1"/>
</dbReference>
<sequence length="173" mass="20751">MSKLAGNGRWESKMLLTEHQEQYDKRKESKPSGRPTTEELEMIRDLIMLPYMLTVSEKGLQDVRSTSNTFRGMFERLVQWMMDRISRELSLLRRELSRRNIKVFSDETYDGVIYHRYVCRGYEDKFGIVRETLRSEMIARLNRYGAEFFRSREWTAEETKEKESKEKDGKPKE</sequence>
<evidence type="ECO:0000313" key="3">
    <source>
        <dbReference type="Proteomes" id="UP000564644"/>
    </source>
</evidence>
<proteinExistence type="predicted"/>
<evidence type="ECO:0000313" key="2">
    <source>
        <dbReference type="EMBL" id="MBB6735518.1"/>
    </source>
</evidence>
<dbReference type="AlphaFoldDB" id="A0A7X0W0X5"/>
<dbReference type="Proteomes" id="UP000564644">
    <property type="component" value="Unassembled WGS sequence"/>
</dbReference>
<name>A0A7X0W0X5_9BACL</name>
<keyword evidence="3" id="KW-1185">Reference proteome</keyword>
<gene>
    <name evidence="2" type="ORF">H7C18_31870</name>
</gene>
<feature type="compositionally biased region" description="Basic and acidic residues" evidence="1">
    <location>
        <begin position="10"/>
        <end position="31"/>
    </location>
</feature>
<reference evidence="2 3" key="1">
    <citation type="submission" date="2020-08" db="EMBL/GenBank/DDBJ databases">
        <title>Cohnella phylogeny.</title>
        <authorList>
            <person name="Dunlap C."/>
        </authorList>
    </citation>
    <scope>NUCLEOTIDE SEQUENCE [LARGE SCALE GENOMIC DNA]</scope>
    <source>
        <strain evidence="2 3">CBP 2801</strain>
    </source>
</reference>